<proteinExistence type="predicted"/>
<keyword evidence="2" id="KW-0812">Transmembrane</keyword>
<gene>
    <name evidence="3" type="ORF">ACK2TP_11355</name>
</gene>
<evidence type="ECO:0008006" key="5">
    <source>
        <dbReference type="Google" id="ProtNLM"/>
    </source>
</evidence>
<reference evidence="3 4" key="1">
    <citation type="submission" date="2024-12" db="EMBL/GenBank/DDBJ databases">
        <authorList>
            <person name="Lee Y."/>
        </authorList>
    </citation>
    <scope>NUCLEOTIDE SEQUENCE [LARGE SCALE GENOMIC DNA]</scope>
    <source>
        <strain evidence="3 4">03SUJ4</strain>
    </source>
</reference>
<dbReference type="RefSeq" id="WP_263412161.1">
    <property type="nucleotide sequence ID" value="NZ_BAABBH010000001.1"/>
</dbReference>
<evidence type="ECO:0000256" key="2">
    <source>
        <dbReference type="SAM" id="Phobius"/>
    </source>
</evidence>
<keyword evidence="4" id="KW-1185">Reference proteome</keyword>
<evidence type="ECO:0000313" key="4">
    <source>
        <dbReference type="Proteomes" id="UP001634747"/>
    </source>
</evidence>
<keyword evidence="2" id="KW-1133">Transmembrane helix</keyword>
<protein>
    <recommendedName>
        <fullName evidence="5">DUF2330 domain-containing protein</fullName>
    </recommendedName>
</protein>
<dbReference type="EMBL" id="JBJYXY010000001">
    <property type="protein sequence ID" value="MFN2976359.1"/>
    <property type="molecule type" value="Genomic_DNA"/>
</dbReference>
<feature type="transmembrane region" description="Helical" evidence="2">
    <location>
        <begin position="276"/>
        <end position="295"/>
    </location>
</feature>
<name>A0ABW9KPD1_9BACT</name>
<dbReference type="Proteomes" id="UP001634747">
    <property type="component" value="Unassembled WGS sequence"/>
</dbReference>
<comment type="caution">
    <text evidence="3">The sequence shown here is derived from an EMBL/GenBank/DDBJ whole genome shotgun (WGS) entry which is preliminary data.</text>
</comment>
<sequence>MSATLIAALLLTPPGKPAGGFRWQRIITPPRGVETQQACVVLDAATFANVAPALRDLRLFQDGTELPYVIEESYDERALNSGVTSDDDRSEYEPVARSEMSGRMPGGAPGNGDLSPWGHGRDGYGARLLVPPHVPIERIRIEPELNESRHLQVFGRTFGDGKVEQEQHDLPAGQTSYAFTLGANLQHEAEVTVTDTTPGPRSESVILEMRKRSLCYQPRSASPLVLYLGGGQGISAKTYGLANGFSVSANRPYATMGPLEPNPDVDHPAQHAVSRLLIAIGVLGATLLLTLWIGLELIRKDRGRPTAAHS</sequence>
<evidence type="ECO:0000256" key="1">
    <source>
        <dbReference type="SAM" id="MobiDB-lite"/>
    </source>
</evidence>
<keyword evidence="2" id="KW-0472">Membrane</keyword>
<accession>A0ABW9KPD1</accession>
<organism evidence="3 4">
    <name type="scientific">Terriglobus aquaticus</name>
    <dbReference type="NCBI Taxonomy" id="940139"/>
    <lineage>
        <taxon>Bacteria</taxon>
        <taxon>Pseudomonadati</taxon>
        <taxon>Acidobacteriota</taxon>
        <taxon>Terriglobia</taxon>
        <taxon>Terriglobales</taxon>
        <taxon>Acidobacteriaceae</taxon>
        <taxon>Terriglobus</taxon>
    </lineage>
</organism>
<evidence type="ECO:0000313" key="3">
    <source>
        <dbReference type="EMBL" id="MFN2976359.1"/>
    </source>
</evidence>
<feature type="region of interest" description="Disordered" evidence="1">
    <location>
        <begin position="79"/>
        <end position="117"/>
    </location>
</feature>